<name>A0ABP7HZZ2_9ACTN</name>
<dbReference type="Proteomes" id="UP001501009">
    <property type="component" value="Unassembled WGS sequence"/>
</dbReference>
<keyword evidence="3" id="KW-1185">Reference proteome</keyword>
<protein>
    <submittedName>
        <fullName evidence="2">Pimeloyl-ACP methyl ester esterase BioH</fullName>
    </submittedName>
</protein>
<dbReference type="Gene3D" id="3.40.50.1820">
    <property type="entry name" value="alpha/beta hydrolase"/>
    <property type="match status" value="1"/>
</dbReference>
<organism evidence="2 3">
    <name type="scientific">Streptomyces coacervatus</name>
    <dbReference type="NCBI Taxonomy" id="647381"/>
    <lineage>
        <taxon>Bacteria</taxon>
        <taxon>Bacillati</taxon>
        <taxon>Actinomycetota</taxon>
        <taxon>Actinomycetes</taxon>
        <taxon>Kitasatosporales</taxon>
        <taxon>Streptomycetaceae</taxon>
        <taxon>Streptomyces</taxon>
    </lineage>
</organism>
<sequence length="263" mass="28853">MKPRVLVNEVKGEGPPVVLVPGGLTGWVSWTPLADALSARRRTVRVQPIHNELGSAGERGEAEYTAAIERESLLMTMDALGVETADFTGWSGGGRALIEFALAHPERVRTLTLVEPAAYWILDGLGESDPEVARLNQFLHALAGQDVSEDDLAEFLELAGLAPSKDQARDHPAWPRWVPHRMALSWSSEQADRPDRDVAELADIRCPVLLVHGSATTDWLKRVVAVLDERLPDTRVLELPGDHACHLENPDAFLAALERHLAQ</sequence>
<proteinExistence type="predicted"/>
<dbReference type="PANTHER" id="PTHR43798">
    <property type="entry name" value="MONOACYLGLYCEROL LIPASE"/>
    <property type="match status" value="1"/>
</dbReference>
<comment type="caution">
    <text evidence="2">The sequence shown here is derived from an EMBL/GenBank/DDBJ whole genome shotgun (WGS) entry which is preliminary data.</text>
</comment>
<dbReference type="InterPro" id="IPR050266">
    <property type="entry name" value="AB_hydrolase_sf"/>
</dbReference>
<evidence type="ECO:0000313" key="3">
    <source>
        <dbReference type="Proteomes" id="UP001501009"/>
    </source>
</evidence>
<dbReference type="InterPro" id="IPR000073">
    <property type="entry name" value="AB_hydrolase_1"/>
</dbReference>
<accession>A0ABP7HZZ2</accession>
<dbReference type="SUPFAM" id="SSF53474">
    <property type="entry name" value="alpha/beta-Hydrolases"/>
    <property type="match status" value="1"/>
</dbReference>
<dbReference type="InterPro" id="IPR029058">
    <property type="entry name" value="AB_hydrolase_fold"/>
</dbReference>
<dbReference type="RefSeq" id="WP_275772478.1">
    <property type="nucleotide sequence ID" value="NZ_BAABDE010000020.1"/>
</dbReference>
<evidence type="ECO:0000259" key="1">
    <source>
        <dbReference type="Pfam" id="PF00561"/>
    </source>
</evidence>
<gene>
    <name evidence="2" type="primary">bioH</name>
    <name evidence="2" type="ORF">GCM10022403_048310</name>
</gene>
<dbReference type="Pfam" id="PF00561">
    <property type="entry name" value="Abhydrolase_1"/>
    <property type="match status" value="1"/>
</dbReference>
<dbReference type="PANTHER" id="PTHR43798:SF33">
    <property type="entry name" value="HYDROLASE, PUTATIVE (AFU_ORTHOLOGUE AFUA_2G14860)-RELATED"/>
    <property type="match status" value="1"/>
</dbReference>
<feature type="domain" description="AB hydrolase-1" evidence="1">
    <location>
        <begin position="15"/>
        <end position="250"/>
    </location>
</feature>
<reference evidence="3" key="1">
    <citation type="journal article" date="2019" name="Int. J. Syst. Evol. Microbiol.">
        <title>The Global Catalogue of Microorganisms (GCM) 10K type strain sequencing project: providing services to taxonomists for standard genome sequencing and annotation.</title>
        <authorList>
            <consortium name="The Broad Institute Genomics Platform"/>
            <consortium name="The Broad Institute Genome Sequencing Center for Infectious Disease"/>
            <person name="Wu L."/>
            <person name="Ma J."/>
        </authorList>
    </citation>
    <scope>NUCLEOTIDE SEQUENCE [LARGE SCALE GENOMIC DNA]</scope>
    <source>
        <strain evidence="3">JCM 17138</strain>
    </source>
</reference>
<dbReference type="EMBL" id="BAABDE010000020">
    <property type="protein sequence ID" value="GAA3808509.1"/>
    <property type="molecule type" value="Genomic_DNA"/>
</dbReference>
<evidence type="ECO:0000313" key="2">
    <source>
        <dbReference type="EMBL" id="GAA3808509.1"/>
    </source>
</evidence>